<reference evidence="12" key="1">
    <citation type="submission" date="2019-12" db="UniProtKB">
        <authorList>
            <consortium name="WormBaseParasite"/>
        </authorList>
    </citation>
    <scope>IDENTIFICATION</scope>
</reference>
<dbReference type="InterPro" id="IPR011387">
    <property type="entry name" value="TIF2A"/>
</dbReference>
<feature type="compositionally biased region" description="Polar residues" evidence="9">
    <location>
        <begin position="475"/>
        <end position="488"/>
    </location>
</feature>
<accession>A0A5S6QXA4</accession>
<dbReference type="Gene3D" id="2.130.10.10">
    <property type="entry name" value="YVTN repeat-like/Quinoprotein amine dehydrogenase"/>
    <property type="match status" value="2"/>
</dbReference>
<dbReference type="Pfam" id="PF08662">
    <property type="entry name" value="eIF2A"/>
    <property type="match status" value="1"/>
</dbReference>
<dbReference type="AlphaFoldDB" id="A0A5S6QXA4"/>
<dbReference type="Proteomes" id="UP000046395">
    <property type="component" value="Unassembled WGS sequence"/>
</dbReference>
<evidence type="ECO:0000256" key="8">
    <source>
        <dbReference type="ARBA" id="ARBA00022917"/>
    </source>
</evidence>
<dbReference type="InterPro" id="IPR013979">
    <property type="entry name" value="TIF_beta_prop-like"/>
</dbReference>
<organism evidence="11 12">
    <name type="scientific">Trichuris muris</name>
    <name type="common">Mouse whipworm</name>
    <dbReference type="NCBI Taxonomy" id="70415"/>
    <lineage>
        <taxon>Eukaryota</taxon>
        <taxon>Metazoa</taxon>
        <taxon>Ecdysozoa</taxon>
        <taxon>Nematoda</taxon>
        <taxon>Enoplea</taxon>
        <taxon>Dorylaimia</taxon>
        <taxon>Trichinellida</taxon>
        <taxon>Trichuridae</taxon>
        <taxon>Trichuris</taxon>
    </lineage>
</organism>
<dbReference type="STRING" id="70415.A0A5S6QXA4"/>
<dbReference type="GO" id="GO:0003743">
    <property type="term" value="F:translation initiation factor activity"/>
    <property type="evidence" value="ECO:0007669"/>
    <property type="project" value="UniProtKB-KW"/>
</dbReference>
<evidence type="ECO:0000256" key="6">
    <source>
        <dbReference type="ARBA" id="ARBA00022737"/>
    </source>
</evidence>
<evidence type="ECO:0000256" key="9">
    <source>
        <dbReference type="SAM" id="MobiDB-lite"/>
    </source>
</evidence>
<dbReference type="PANTHER" id="PTHR13227">
    <property type="entry name" value="EUKARYOTIC TRANSLATION INITIATION FACTOR 2A"/>
    <property type="match status" value="1"/>
</dbReference>
<dbReference type="PANTHER" id="PTHR13227:SF0">
    <property type="entry name" value="EUKARYOTIC TRANSLATION INITIATION FACTOR 2A"/>
    <property type="match status" value="1"/>
</dbReference>
<keyword evidence="4" id="KW-0396">Initiation factor</keyword>
<dbReference type="GO" id="GO:0022627">
    <property type="term" value="C:cytosolic small ribosomal subunit"/>
    <property type="evidence" value="ECO:0007669"/>
    <property type="project" value="TreeGrafter"/>
</dbReference>
<dbReference type="GO" id="GO:0006417">
    <property type="term" value="P:regulation of translation"/>
    <property type="evidence" value="ECO:0007669"/>
    <property type="project" value="UniProtKB-KW"/>
</dbReference>
<keyword evidence="5" id="KW-0853">WD repeat</keyword>
<comment type="function">
    <text evidence="1">Functions in the early steps of protein synthesis of a small number of specific mRNAs. Acts by directing the binding of methionyl-tRNAi to 40S ribosomal subunits. In contrast to the eIF-2 complex, it binds methionyl-tRNAi to 40S subunits in a codon-dependent manner, whereas the eIF-2 complex binds methionyl-tRNAi to 40S subunits in a GTP-dependent manner.</text>
</comment>
<evidence type="ECO:0000256" key="4">
    <source>
        <dbReference type="ARBA" id="ARBA00022540"/>
    </source>
</evidence>
<keyword evidence="7" id="KW-0810">Translation regulation</keyword>
<dbReference type="GO" id="GO:0003729">
    <property type="term" value="F:mRNA binding"/>
    <property type="evidence" value="ECO:0007669"/>
    <property type="project" value="TreeGrafter"/>
</dbReference>
<evidence type="ECO:0000256" key="1">
    <source>
        <dbReference type="ARBA" id="ARBA00003993"/>
    </source>
</evidence>
<evidence type="ECO:0000313" key="11">
    <source>
        <dbReference type="Proteomes" id="UP000046395"/>
    </source>
</evidence>
<evidence type="ECO:0000313" key="12">
    <source>
        <dbReference type="WBParaSite" id="TMUE_3000011885.1"/>
    </source>
</evidence>
<protein>
    <recommendedName>
        <fullName evidence="3">Eukaryotic translation initiation factor 2A</fullName>
    </recommendedName>
</protein>
<dbReference type="SUPFAM" id="SSF82171">
    <property type="entry name" value="DPP6 N-terminal domain-like"/>
    <property type="match status" value="1"/>
</dbReference>
<keyword evidence="6" id="KW-0677">Repeat</keyword>
<sequence>MAYTGDCLPKLFLREDKRVAMYGGLPVPQLLVENKWTEKASACGAVAFSRDGSLMASSGASSVIVFSVNPFVQRFCLSETEVTNLYFSPDATVLCSYKPHSVVAINNLKLWSLKDGRHLASFVEQNRDTWHPMWTDDESFAVRMSGAELNLYAGNNFGGCAQKLALPALRDFALSPGPPPHHVCVYTAAQGNVMASARLYRCSATAPIDQMVTNKVFQADRVNFYWNQKGKAVIVMAITDVDPENKSYYGCETLHLLQTNGDACLIILGKQGGPVHAVQWHPESKEFCVVHGPMPAKATLFDLKANAIFDFQPSQRNDVHFNSFGNYILSRIWPAVLSFGSCCPPVSGNVEFWCMKTRRLVSHIEAEQTTFVEWCPDGAHFLTATTAPRLRVKNGFKLWHFTGKLLYEKLLPEGTQLLQIGWSPEGKGRYVEPYVDVQQMSTVRPSLPKREAYVPPHLRARNACGKQAATEGSDRTNSILDAATSKQMSKNRKKKESARGTKGDGESADELPEGIASGQPGPCGSEKTEREKRMLAISRKLRQISALKEKIEAGHKMQANQAHKLASEAALLAELEALKNNVNF</sequence>
<dbReference type="InterPro" id="IPR015943">
    <property type="entry name" value="WD40/YVTN_repeat-like_dom_sf"/>
</dbReference>
<feature type="domain" description="Translation initiation factor beta propellor-like" evidence="10">
    <location>
        <begin position="215"/>
        <end position="411"/>
    </location>
</feature>
<name>A0A5S6QXA4_TRIMR</name>
<dbReference type="GO" id="GO:0043022">
    <property type="term" value="F:ribosome binding"/>
    <property type="evidence" value="ECO:0007669"/>
    <property type="project" value="TreeGrafter"/>
</dbReference>
<evidence type="ECO:0000256" key="2">
    <source>
        <dbReference type="ARBA" id="ARBA00009573"/>
    </source>
</evidence>
<keyword evidence="8" id="KW-0648">Protein biosynthesis</keyword>
<evidence type="ECO:0000256" key="5">
    <source>
        <dbReference type="ARBA" id="ARBA00022574"/>
    </source>
</evidence>
<evidence type="ECO:0000256" key="3">
    <source>
        <dbReference type="ARBA" id="ARBA00013819"/>
    </source>
</evidence>
<dbReference type="GO" id="GO:0000049">
    <property type="term" value="F:tRNA binding"/>
    <property type="evidence" value="ECO:0007669"/>
    <property type="project" value="TreeGrafter"/>
</dbReference>
<evidence type="ECO:0000256" key="7">
    <source>
        <dbReference type="ARBA" id="ARBA00022845"/>
    </source>
</evidence>
<proteinExistence type="inferred from homology"/>
<evidence type="ECO:0000259" key="10">
    <source>
        <dbReference type="Pfam" id="PF08662"/>
    </source>
</evidence>
<comment type="similarity">
    <text evidence="2">Belongs to the WD repeat EIF2A family.</text>
</comment>
<feature type="region of interest" description="Disordered" evidence="9">
    <location>
        <begin position="464"/>
        <end position="530"/>
    </location>
</feature>
<dbReference type="WBParaSite" id="TMUE_3000011885.1">
    <property type="protein sequence ID" value="TMUE_3000011885.1"/>
    <property type="gene ID" value="WBGene00290998"/>
</dbReference>
<keyword evidence="11" id="KW-1185">Reference proteome</keyword>